<keyword evidence="1" id="KW-1133">Transmembrane helix</keyword>
<organism evidence="2 3">
    <name type="scientific">Mixia osmundae (strain CBS 9802 / IAM 14324 / JCM 22182 / KY 12970)</name>
    <dbReference type="NCBI Taxonomy" id="764103"/>
    <lineage>
        <taxon>Eukaryota</taxon>
        <taxon>Fungi</taxon>
        <taxon>Dikarya</taxon>
        <taxon>Basidiomycota</taxon>
        <taxon>Pucciniomycotina</taxon>
        <taxon>Mixiomycetes</taxon>
        <taxon>Mixiales</taxon>
        <taxon>Mixiaceae</taxon>
        <taxon>Mixia</taxon>
    </lineage>
</organism>
<feature type="transmembrane region" description="Helical" evidence="1">
    <location>
        <begin position="190"/>
        <end position="214"/>
    </location>
</feature>
<keyword evidence="1" id="KW-0812">Transmembrane</keyword>
<dbReference type="EMBL" id="BABT02000028">
    <property type="protein sequence ID" value="GAA94144.1"/>
    <property type="molecule type" value="Genomic_DNA"/>
</dbReference>
<comment type="caution">
    <text evidence="2">The sequence shown here is derived from an EMBL/GenBank/DDBJ whole genome shotgun (WGS) entry which is preliminary data.</text>
</comment>
<evidence type="ECO:0000313" key="2">
    <source>
        <dbReference type="EMBL" id="GAA94144.1"/>
    </source>
</evidence>
<dbReference type="InParanoid" id="G7DU84"/>
<dbReference type="CDD" id="cd00637">
    <property type="entry name" value="7tm_classA_rhodopsin-like"/>
    <property type="match status" value="1"/>
</dbReference>
<dbReference type="AlphaFoldDB" id="G7DU84"/>
<evidence type="ECO:0000313" key="3">
    <source>
        <dbReference type="Proteomes" id="UP000009131"/>
    </source>
</evidence>
<dbReference type="RefSeq" id="XP_014569061.1">
    <property type="nucleotide sequence ID" value="XM_014713575.1"/>
</dbReference>
<evidence type="ECO:0000256" key="1">
    <source>
        <dbReference type="SAM" id="Phobius"/>
    </source>
</evidence>
<keyword evidence="3" id="KW-1185">Reference proteome</keyword>
<feature type="transmembrane region" description="Helical" evidence="1">
    <location>
        <begin position="341"/>
        <end position="363"/>
    </location>
</feature>
<protein>
    <submittedName>
        <fullName evidence="2">Uncharacterized protein</fullName>
    </submittedName>
</protein>
<feature type="transmembrane region" description="Helical" evidence="1">
    <location>
        <begin position="148"/>
        <end position="170"/>
    </location>
</feature>
<feature type="transmembrane region" description="Helical" evidence="1">
    <location>
        <begin position="43"/>
        <end position="68"/>
    </location>
</feature>
<sequence length="422" mass="46900">MKAQLAAGVAQIVICGFGCFISSCVCGIVVFRQRSQDLLYKSLALLVIAFLLPCWVGIAVYATGVSGYGPPDTWPILLCKWQGYFENMYAHIVAAASLHYCLMCLELILKTDATLAEVRYSVHVSPSNTIHPASADSRGWWQKRIDKVIIAVWLWAASVSLIFVGLAVHWDAIGPQYVECGLVNHLWLGFIGLQAGIFSTVPMAWIVGLCLYHIRRIWRHQAAMQDSLRPTSQDCIVTVETHHETHHDFPSYSYASRRSPVPSDHSFLDEGLQLDTVSEKDERESLGDTISIRGRSFIDIEEPSEKSEVHAEQTAPFGQLVQLPDKRPGRPSHFANSLAWIYLRLALLGLLYIGGQILCAATLIQSLIQGYPPRTYSAADLSIQAVCFGPFMVFCSAPACVDFAVDKWLDVKDKLSRRPSIE</sequence>
<proteinExistence type="predicted"/>
<accession>G7DU84</accession>
<name>G7DU84_MIXOS</name>
<dbReference type="HOGENOM" id="CLU_650672_0_0_1"/>
<reference evidence="2 3" key="2">
    <citation type="journal article" date="2012" name="Open Biol.">
        <title>Characteristics of nucleosomes and linker DNA regions on the genome of the basidiomycete Mixia osmundae revealed by mono- and dinucleosome mapping.</title>
        <authorList>
            <person name="Nishida H."/>
            <person name="Kondo S."/>
            <person name="Matsumoto T."/>
            <person name="Suzuki Y."/>
            <person name="Yoshikawa H."/>
            <person name="Taylor T.D."/>
            <person name="Sugiyama J."/>
        </authorList>
    </citation>
    <scope>NUCLEOTIDE SEQUENCE [LARGE SCALE GENOMIC DNA]</scope>
    <source>
        <strain evidence="3">CBS 9802 / IAM 14324 / JCM 22182 / KY 12970</strain>
    </source>
</reference>
<feature type="transmembrane region" description="Helical" evidence="1">
    <location>
        <begin position="88"/>
        <end position="109"/>
    </location>
</feature>
<feature type="transmembrane region" description="Helical" evidence="1">
    <location>
        <begin position="6"/>
        <end position="31"/>
    </location>
</feature>
<dbReference type="Gene3D" id="1.20.1070.10">
    <property type="entry name" value="Rhodopsin 7-helix transmembrane proteins"/>
    <property type="match status" value="1"/>
</dbReference>
<keyword evidence="1" id="KW-0472">Membrane</keyword>
<reference evidence="2 3" key="1">
    <citation type="journal article" date="2011" name="J. Gen. Appl. Microbiol.">
        <title>Draft genome sequencing of the enigmatic basidiomycete Mixia osmundae.</title>
        <authorList>
            <person name="Nishida H."/>
            <person name="Nagatsuka Y."/>
            <person name="Sugiyama J."/>
        </authorList>
    </citation>
    <scope>NUCLEOTIDE SEQUENCE [LARGE SCALE GENOMIC DNA]</scope>
    <source>
        <strain evidence="3">CBS 9802 / IAM 14324 / JCM 22182 / KY 12970</strain>
    </source>
</reference>
<feature type="transmembrane region" description="Helical" evidence="1">
    <location>
        <begin position="383"/>
        <end position="405"/>
    </location>
</feature>
<dbReference type="PROSITE" id="PS51257">
    <property type="entry name" value="PROKAR_LIPOPROTEIN"/>
    <property type="match status" value="1"/>
</dbReference>
<dbReference type="Proteomes" id="UP000009131">
    <property type="component" value="Unassembled WGS sequence"/>
</dbReference>
<gene>
    <name evidence="2" type="primary">Mo00792</name>
    <name evidence="2" type="ORF">E5Q_00792</name>
</gene>